<keyword evidence="3" id="KW-1185">Reference proteome</keyword>
<dbReference type="EMBL" id="KZ679129">
    <property type="protein sequence ID" value="PTB78214.1"/>
    <property type="molecule type" value="Genomic_DNA"/>
</dbReference>
<feature type="compositionally biased region" description="Polar residues" evidence="1">
    <location>
        <begin position="59"/>
        <end position="77"/>
    </location>
</feature>
<proteinExistence type="predicted"/>
<feature type="region of interest" description="Disordered" evidence="1">
    <location>
        <begin position="49"/>
        <end position="80"/>
    </location>
</feature>
<protein>
    <submittedName>
        <fullName evidence="2">Uncharacterized protein</fullName>
    </submittedName>
</protein>
<dbReference type="AlphaFoldDB" id="A0A2T4C9K9"/>
<sequence>MANQSSKSPGSSDTINFAVLSYSQVRPASYSPLCSPFVPSGEIAVKGPPPDVHICGQRQGPSTALPPTTPERPNSDLSGGADHYRSDLELVYSDLGLFCLLLLRVIKRWRQPTTDKDAVPWQGS</sequence>
<reference evidence="2 3" key="1">
    <citation type="submission" date="2016-07" db="EMBL/GenBank/DDBJ databases">
        <title>Multiple horizontal gene transfer events from other fungi enriched the ability of initially mycotrophic Trichoderma (Ascomycota) to feed on dead plant biomass.</title>
        <authorList>
            <consortium name="DOE Joint Genome Institute"/>
            <person name="Aerts A."/>
            <person name="Atanasova L."/>
            <person name="Chenthamara K."/>
            <person name="Zhang J."/>
            <person name="Grujic M."/>
            <person name="Henrissat B."/>
            <person name="Kuo A."/>
            <person name="Salamov A."/>
            <person name="Lipzen A."/>
            <person name="Labutti K."/>
            <person name="Barry K."/>
            <person name="Miao Y."/>
            <person name="Rahimi M.J."/>
            <person name="Shen Q."/>
            <person name="Grigoriev I.V."/>
            <person name="Kubicek C.P."/>
            <person name="Druzhinina I.S."/>
        </authorList>
    </citation>
    <scope>NUCLEOTIDE SEQUENCE [LARGE SCALE GENOMIC DNA]</scope>
    <source>
        <strain evidence="2 3">ATCC 18648</strain>
    </source>
</reference>
<evidence type="ECO:0000313" key="2">
    <source>
        <dbReference type="EMBL" id="PTB78214.1"/>
    </source>
</evidence>
<accession>A0A2T4C9K9</accession>
<dbReference type="Proteomes" id="UP000240760">
    <property type="component" value="Unassembled WGS sequence"/>
</dbReference>
<evidence type="ECO:0000256" key="1">
    <source>
        <dbReference type="SAM" id="MobiDB-lite"/>
    </source>
</evidence>
<name>A0A2T4C9K9_TRILO</name>
<gene>
    <name evidence="2" type="ORF">M440DRAFT_1461422</name>
</gene>
<organism evidence="2 3">
    <name type="scientific">Trichoderma longibrachiatum ATCC 18648</name>
    <dbReference type="NCBI Taxonomy" id="983965"/>
    <lineage>
        <taxon>Eukaryota</taxon>
        <taxon>Fungi</taxon>
        <taxon>Dikarya</taxon>
        <taxon>Ascomycota</taxon>
        <taxon>Pezizomycotina</taxon>
        <taxon>Sordariomycetes</taxon>
        <taxon>Hypocreomycetidae</taxon>
        <taxon>Hypocreales</taxon>
        <taxon>Hypocreaceae</taxon>
        <taxon>Trichoderma</taxon>
    </lineage>
</organism>
<evidence type="ECO:0000313" key="3">
    <source>
        <dbReference type="Proteomes" id="UP000240760"/>
    </source>
</evidence>